<dbReference type="RefSeq" id="WP_317634671.1">
    <property type="nucleotide sequence ID" value="NZ_AP026802.1"/>
</dbReference>
<feature type="binding site" evidence="7">
    <location>
        <position position="230"/>
    </location>
    <ligand>
        <name>substrate</name>
    </ligand>
</feature>
<evidence type="ECO:0000256" key="3">
    <source>
        <dbReference type="ARBA" id="ARBA00022526"/>
    </source>
</evidence>
<feature type="domain" description="Glucose-6-phosphate dehydrogenase NAD-binding" evidence="8">
    <location>
        <begin position="22"/>
        <end position="201"/>
    </location>
</feature>
<evidence type="ECO:0000256" key="5">
    <source>
        <dbReference type="ARBA" id="ARBA00023002"/>
    </source>
</evidence>
<accession>A0AAU9DP00</accession>
<dbReference type="PANTHER" id="PTHR23429">
    <property type="entry name" value="GLUCOSE-6-PHOSPHATE 1-DEHYDROGENASE G6PD"/>
    <property type="match status" value="1"/>
</dbReference>
<comment type="similarity">
    <text evidence="2 7">Belongs to the glucose-6-phosphate dehydrogenase family.</text>
</comment>
<dbReference type="InterPro" id="IPR019796">
    <property type="entry name" value="G6P_DH_AS"/>
</dbReference>
<comment type="function">
    <text evidence="7">Catalyzes the oxidation of glucose 6-phosphate to 6-phosphogluconolactone.</text>
</comment>
<name>A0AAU9DP00_9LACO</name>
<dbReference type="Pfam" id="PF00479">
    <property type="entry name" value="G6PD_N"/>
    <property type="match status" value="1"/>
</dbReference>
<dbReference type="EMBL" id="AP026802">
    <property type="protein sequence ID" value="BDR58842.1"/>
    <property type="molecule type" value="Genomic_DNA"/>
</dbReference>
<dbReference type="EC" id="1.1.1.49" evidence="7"/>
<evidence type="ECO:0000259" key="8">
    <source>
        <dbReference type="Pfam" id="PF00479"/>
    </source>
</evidence>
<dbReference type="Gene3D" id="3.40.50.720">
    <property type="entry name" value="NAD(P)-binding Rossmann-like Domain"/>
    <property type="match status" value="1"/>
</dbReference>
<dbReference type="KEGG" id="xap:XA3_12830"/>
<dbReference type="PIRSF" id="PIRSF000110">
    <property type="entry name" value="G6PD"/>
    <property type="match status" value="1"/>
</dbReference>
<evidence type="ECO:0000256" key="6">
    <source>
        <dbReference type="ARBA" id="ARBA00023277"/>
    </source>
</evidence>
<dbReference type="SUPFAM" id="SSF55347">
    <property type="entry name" value="Glyceraldehyde-3-phosphate dehydrogenase-like, C-terminal domain"/>
    <property type="match status" value="1"/>
</dbReference>
<comment type="catalytic activity">
    <reaction evidence="7">
        <text>D-glucose 6-phosphate + NADP(+) = 6-phospho-D-glucono-1,5-lactone + NADPH + H(+)</text>
        <dbReference type="Rhea" id="RHEA:15841"/>
        <dbReference type="ChEBI" id="CHEBI:15378"/>
        <dbReference type="ChEBI" id="CHEBI:57783"/>
        <dbReference type="ChEBI" id="CHEBI:57955"/>
        <dbReference type="ChEBI" id="CHEBI:58349"/>
        <dbReference type="ChEBI" id="CHEBI:61548"/>
        <dbReference type="EC" id="1.1.1.49"/>
    </reaction>
</comment>
<dbReference type="GO" id="GO:0009051">
    <property type="term" value="P:pentose-phosphate shunt, oxidative branch"/>
    <property type="evidence" value="ECO:0007669"/>
    <property type="project" value="TreeGrafter"/>
</dbReference>
<dbReference type="SUPFAM" id="SSF51735">
    <property type="entry name" value="NAD(P)-binding Rossmann-fold domains"/>
    <property type="match status" value="1"/>
</dbReference>
<dbReference type="InterPro" id="IPR022675">
    <property type="entry name" value="G6P_DH_C"/>
</dbReference>
<feature type="domain" description="Glucose-6-phosphate dehydrogenase C-terminal" evidence="9">
    <location>
        <begin position="204"/>
        <end position="492"/>
    </location>
</feature>
<feature type="binding site" evidence="7">
    <location>
        <position position="350"/>
    </location>
    <ligand>
        <name>substrate</name>
    </ligand>
</feature>
<feature type="binding site" evidence="7">
    <location>
        <position position="59"/>
    </location>
    <ligand>
        <name>NADP(+)</name>
        <dbReference type="ChEBI" id="CHEBI:58349"/>
    </ligand>
</feature>
<dbReference type="InterPro" id="IPR001282">
    <property type="entry name" value="G6P_DH"/>
</dbReference>
<protein>
    <recommendedName>
        <fullName evidence="7">Glucose-6-phosphate 1-dehydrogenase</fullName>
        <shortName evidence="7">G6PD</shortName>
        <ecNumber evidence="7">1.1.1.49</ecNumber>
    </recommendedName>
</protein>
<dbReference type="AlphaFoldDB" id="A0AAU9DP00"/>
<keyword evidence="6 7" id="KW-0119">Carbohydrate metabolism</keyword>
<dbReference type="Proteomes" id="UP001321861">
    <property type="component" value="Chromosome"/>
</dbReference>
<keyword evidence="3 7" id="KW-0313">Glucose metabolism</keyword>
<feature type="binding site" evidence="7">
    <location>
        <position position="192"/>
    </location>
    <ligand>
        <name>substrate</name>
    </ligand>
</feature>
<dbReference type="PRINTS" id="PR00079">
    <property type="entry name" value="G6PDHDRGNASE"/>
</dbReference>
<feature type="binding site" evidence="7">
    <location>
        <begin position="25"/>
        <end position="32"/>
    </location>
    <ligand>
        <name>NADP(+)</name>
        <dbReference type="ChEBI" id="CHEBI:58349"/>
    </ligand>
</feature>
<evidence type="ECO:0000256" key="7">
    <source>
        <dbReference type="HAMAP-Rule" id="MF_00966"/>
    </source>
</evidence>
<dbReference type="NCBIfam" id="TIGR00871">
    <property type="entry name" value="zwf"/>
    <property type="match status" value="1"/>
</dbReference>
<reference evidence="10 11" key="1">
    <citation type="journal article" date="2023" name="Microbiol. Spectr.">
        <title>Symbiosis of Carpenter Bees with Uncharacterized Lactic Acid Bacteria Showing NAD Auxotrophy.</title>
        <authorList>
            <person name="Kawasaki S."/>
            <person name="Ozawa K."/>
            <person name="Mori T."/>
            <person name="Yamamoto A."/>
            <person name="Ito M."/>
            <person name="Ohkuma M."/>
            <person name="Sakamoto M."/>
            <person name="Matsutani M."/>
        </authorList>
    </citation>
    <scope>NUCLEOTIDE SEQUENCE [LARGE SCALE GENOMIC DNA]</scope>
    <source>
        <strain evidence="10 11">XA3</strain>
    </source>
</reference>
<keyword evidence="5 7" id="KW-0560">Oxidoreductase</keyword>
<dbReference type="InterPro" id="IPR022674">
    <property type="entry name" value="G6P_DH_NAD-bd"/>
</dbReference>
<dbReference type="PROSITE" id="PS00069">
    <property type="entry name" value="G6P_DEHYDROGENASE"/>
    <property type="match status" value="1"/>
</dbReference>
<dbReference type="Gene3D" id="3.30.360.10">
    <property type="entry name" value="Dihydrodipicolinate Reductase, domain 2"/>
    <property type="match status" value="1"/>
</dbReference>
<evidence type="ECO:0000256" key="2">
    <source>
        <dbReference type="ARBA" id="ARBA00009975"/>
    </source>
</evidence>
<dbReference type="GO" id="GO:0050661">
    <property type="term" value="F:NADP binding"/>
    <property type="evidence" value="ECO:0007669"/>
    <property type="project" value="UniProtKB-UniRule"/>
</dbReference>
<evidence type="ECO:0000256" key="4">
    <source>
        <dbReference type="ARBA" id="ARBA00022857"/>
    </source>
</evidence>
<feature type="binding site" evidence="7">
    <location>
        <begin position="99"/>
        <end position="100"/>
    </location>
    <ligand>
        <name>NADP(+)</name>
        <dbReference type="ChEBI" id="CHEBI:58349"/>
    </ligand>
</feature>
<feature type="binding site" evidence="7">
    <location>
        <position position="162"/>
    </location>
    <ligand>
        <name>NADP(+)</name>
        <dbReference type="ChEBI" id="CHEBI:58349"/>
    </ligand>
</feature>
<feature type="binding site" evidence="7">
    <location>
        <position position="249"/>
    </location>
    <ligand>
        <name>substrate</name>
    </ligand>
</feature>
<dbReference type="GO" id="GO:0005829">
    <property type="term" value="C:cytosol"/>
    <property type="evidence" value="ECO:0007669"/>
    <property type="project" value="TreeGrafter"/>
</dbReference>
<feature type="active site" description="Proton acceptor" evidence="7">
    <location>
        <position position="254"/>
    </location>
</feature>
<gene>
    <name evidence="10" type="primary">gpd</name>
    <name evidence="7" type="synonym">zwf</name>
    <name evidence="10" type="ORF">XA3_12830</name>
</gene>
<organism evidence="10 11">
    <name type="scientific">Xylocopilactobacillus apicola</name>
    <dbReference type="NCBI Taxonomy" id="2932184"/>
    <lineage>
        <taxon>Bacteria</taxon>
        <taxon>Bacillati</taxon>
        <taxon>Bacillota</taxon>
        <taxon>Bacilli</taxon>
        <taxon>Lactobacillales</taxon>
        <taxon>Lactobacillaceae</taxon>
        <taxon>Xylocopilactobacillus</taxon>
    </lineage>
</organism>
<evidence type="ECO:0000313" key="11">
    <source>
        <dbReference type="Proteomes" id="UP001321861"/>
    </source>
</evidence>
<evidence type="ECO:0000313" key="10">
    <source>
        <dbReference type="EMBL" id="BDR58842.1"/>
    </source>
</evidence>
<dbReference type="Pfam" id="PF02781">
    <property type="entry name" value="G6PD_C"/>
    <property type="match status" value="1"/>
</dbReference>
<evidence type="ECO:0000256" key="1">
    <source>
        <dbReference type="ARBA" id="ARBA00004937"/>
    </source>
</evidence>
<dbReference type="PANTHER" id="PTHR23429:SF0">
    <property type="entry name" value="GLUCOSE-6-PHOSPHATE 1-DEHYDROGENASE"/>
    <property type="match status" value="1"/>
</dbReference>
<comment type="pathway">
    <text evidence="1 7">Carbohydrate degradation; pentose phosphate pathway; D-ribulose 5-phosphate from D-glucose 6-phosphate (oxidative stage): step 1/3.</text>
</comment>
<dbReference type="HAMAP" id="MF_00966">
    <property type="entry name" value="G6PD"/>
    <property type="match status" value="1"/>
</dbReference>
<dbReference type="GO" id="GO:0004345">
    <property type="term" value="F:glucose-6-phosphate dehydrogenase activity"/>
    <property type="evidence" value="ECO:0007669"/>
    <property type="project" value="UniProtKB-UniRule"/>
</dbReference>
<sequence length="496" mass="57193">MRKTISKDLDSNLVEEKKTLFIIFGGSGDLARRKLYPALFRLFLAGTLNEHFAVIGTSRRSWPDEYYQNIVLDSIAKVNGATQDDRQNFAKHFFYQANDVTDVGHYKVLKHRAREIAQKFQIDGPWLYYLAMAPTLFGTITENLARCEFLENSHPNRLVIEKPFGHDYLSAKTLNEEIQKAFPEKDIYRIDHYLGKEIVQNIVPFRFSNPLIKSIWNSKFISNIQITLAEKVGVEERAGYYEQAGALRDMFQNHISQLMMLSSMEEPVSLEANDFVEQKYRVLASLKPLNQQDLLNNFVRGQYCASKEMPGYREEAGVDPKSNVETFVAGKLELQTPSLKGVPIYFRTGKRLKEKETRIDVVFKAPETGPYLDAKNNVLTIFIDPSSGISLKYNAKSIGDTKILSHFEMQRLYTEEERHQMPEAYQRLFHDVLNGDKTNFVQWEELCASWKLTDQIVNYWHQQPLADSEFYAAGSLGPRSANDLLANDHNYWIYQG</sequence>
<keyword evidence="4 7" id="KW-0521">NADP</keyword>
<feature type="binding site" evidence="7">
    <location>
        <position position="355"/>
    </location>
    <ligand>
        <name>substrate</name>
    </ligand>
</feature>
<dbReference type="GO" id="GO:0006006">
    <property type="term" value="P:glucose metabolic process"/>
    <property type="evidence" value="ECO:0007669"/>
    <property type="project" value="UniProtKB-KW"/>
</dbReference>
<evidence type="ECO:0000259" key="9">
    <source>
        <dbReference type="Pfam" id="PF02781"/>
    </source>
</evidence>
<keyword evidence="11" id="KW-1185">Reference proteome</keyword>
<feature type="binding site" evidence="7">
    <location>
        <position position="196"/>
    </location>
    <ligand>
        <name>substrate</name>
    </ligand>
</feature>
<dbReference type="InterPro" id="IPR036291">
    <property type="entry name" value="NAD(P)-bd_dom_sf"/>
</dbReference>
<proteinExistence type="inferred from homology"/>